<dbReference type="SUPFAM" id="SSF52833">
    <property type="entry name" value="Thioredoxin-like"/>
    <property type="match status" value="1"/>
</dbReference>
<dbReference type="InterPro" id="IPR028250">
    <property type="entry name" value="DsbDN"/>
</dbReference>
<evidence type="ECO:0000256" key="18">
    <source>
        <dbReference type="HAMAP-Rule" id="MF_00399"/>
    </source>
</evidence>
<dbReference type="InterPro" id="IPR036929">
    <property type="entry name" value="DsbDN_sf"/>
</dbReference>
<evidence type="ECO:0000256" key="14">
    <source>
        <dbReference type="ARBA" id="ARBA00023157"/>
    </source>
</evidence>
<keyword evidence="11 18" id="KW-0560">Oxidoreductase</keyword>
<dbReference type="AlphaFoldDB" id="A0A2U2BJM9"/>
<evidence type="ECO:0000256" key="16">
    <source>
        <dbReference type="ARBA" id="ARBA00047388"/>
    </source>
</evidence>
<evidence type="ECO:0000256" key="7">
    <source>
        <dbReference type="ARBA" id="ARBA00022729"/>
    </source>
</evidence>
<evidence type="ECO:0000256" key="2">
    <source>
        <dbReference type="ARBA" id="ARBA00007241"/>
    </source>
</evidence>
<comment type="function">
    <text evidence="18">Required to facilitate the formation of correct disulfide bonds in some periplasmic proteins and for the assembly of the periplasmic c-type cytochromes. Acts by transferring electrons from cytoplasmic thioredoxin to the periplasm. This transfer involves a cascade of disulfide bond formation and reduction steps.</text>
</comment>
<dbReference type="InterPro" id="IPR003834">
    <property type="entry name" value="Cyt_c_assmbl_TM_dom"/>
</dbReference>
<proteinExistence type="inferred from homology"/>
<evidence type="ECO:0000259" key="19">
    <source>
        <dbReference type="PROSITE" id="PS51352"/>
    </source>
</evidence>
<evidence type="ECO:0000256" key="15">
    <source>
        <dbReference type="ARBA" id="ARBA00023284"/>
    </source>
</evidence>
<evidence type="ECO:0000256" key="4">
    <source>
        <dbReference type="ARBA" id="ARBA00022475"/>
    </source>
</evidence>
<evidence type="ECO:0000256" key="17">
    <source>
        <dbReference type="ARBA" id="ARBA00047804"/>
    </source>
</evidence>
<feature type="transmembrane region" description="Helical" evidence="18">
    <location>
        <begin position="476"/>
        <end position="498"/>
    </location>
</feature>
<keyword evidence="13 18" id="KW-0472">Membrane</keyword>
<dbReference type="Proteomes" id="UP000245216">
    <property type="component" value="Unassembled WGS sequence"/>
</dbReference>
<feature type="transmembrane region" description="Helical" evidence="18">
    <location>
        <begin position="350"/>
        <end position="376"/>
    </location>
</feature>
<dbReference type="GO" id="GO:0045454">
    <property type="term" value="P:cell redox homeostasis"/>
    <property type="evidence" value="ECO:0007669"/>
    <property type="project" value="TreeGrafter"/>
</dbReference>
<comment type="caution">
    <text evidence="20">The sequence shown here is derived from an EMBL/GenBank/DDBJ whole genome shotgun (WGS) entry which is preliminary data.</text>
</comment>
<organism evidence="20 21">
    <name type="scientific">Alcaligenes faecalis</name>
    <dbReference type="NCBI Taxonomy" id="511"/>
    <lineage>
        <taxon>Bacteria</taxon>
        <taxon>Pseudomonadati</taxon>
        <taxon>Pseudomonadota</taxon>
        <taxon>Betaproteobacteria</taxon>
        <taxon>Burkholderiales</taxon>
        <taxon>Alcaligenaceae</taxon>
        <taxon>Alcaligenes</taxon>
    </lineage>
</organism>
<feature type="transmembrane region" description="Helical" evidence="18">
    <location>
        <begin position="225"/>
        <end position="250"/>
    </location>
</feature>
<dbReference type="InterPro" id="IPR013766">
    <property type="entry name" value="Thioredoxin_domain"/>
</dbReference>
<reference evidence="20 21" key="1">
    <citation type="submission" date="2018-05" db="EMBL/GenBank/DDBJ databases">
        <title>Genome Sequence of an Efficient Indole-Degrading Bacterium, Alcaligenes sp.YBY.</title>
        <authorList>
            <person name="Yang B."/>
        </authorList>
    </citation>
    <scope>NUCLEOTIDE SEQUENCE [LARGE SCALE GENOMIC DNA]</scope>
    <source>
        <strain evidence="20 21">YBY</strain>
    </source>
</reference>
<dbReference type="Gene3D" id="3.40.30.10">
    <property type="entry name" value="Glutaredoxin"/>
    <property type="match status" value="1"/>
</dbReference>
<evidence type="ECO:0000256" key="1">
    <source>
        <dbReference type="ARBA" id="ARBA00004429"/>
    </source>
</evidence>
<feature type="transmembrane region" description="Helical" evidence="18">
    <location>
        <begin position="416"/>
        <end position="437"/>
    </location>
</feature>
<dbReference type="PROSITE" id="PS51352">
    <property type="entry name" value="THIOREDOXIN_2"/>
    <property type="match status" value="1"/>
</dbReference>
<dbReference type="Pfam" id="PF11412">
    <property type="entry name" value="DsbD_N"/>
    <property type="match status" value="1"/>
</dbReference>
<dbReference type="Pfam" id="PF02683">
    <property type="entry name" value="DsbD_TM"/>
    <property type="match status" value="1"/>
</dbReference>
<name>A0A2U2BJM9_ALCFA</name>
<keyword evidence="5 18" id="KW-0997">Cell inner membrane</keyword>
<comment type="catalytic activity">
    <reaction evidence="16 18">
        <text>[protein]-dithiol + NAD(+) = [protein]-disulfide + NADH + H(+)</text>
        <dbReference type="Rhea" id="RHEA:18749"/>
        <dbReference type="Rhea" id="RHEA-COMP:10593"/>
        <dbReference type="Rhea" id="RHEA-COMP:10594"/>
        <dbReference type="ChEBI" id="CHEBI:15378"/>
        <dbReference type="ChEBI" id="CHEBI:29950"/>
        <dbReference type="ChEBI" id="CHEBI:50058"/>
        <dbReference type="ChEBI" id="CHEBI:57540"/>
        <dbReference type="ChEBI" id="CHEBI:57945"/>
        <dbReference type="EC" id="1.8.1.8"/>
    </reaction>
</comment>
<evidence type="ECO:0000313" key="20">
    <source>
        <dbReference type="EMBL" id="PWE14196.1"/>
    </source>
</evidence>
<feature type="transmembrane region" description="Helical" evidence="18">
    <location>
        <begin position="303"/>
        <end position="329"/>
    </location>
</feature>
<feature type="transmembrane region" description="Helical" evidence="18">
    <location>
        <begin position="382"/>
        <end position="404"/>
    </location>
</feature>
<evidence type="ECO:0000256" key="9">
    <source>
        <dbReference type="ARBA" id="ARBA00022982"/>
    </source>
</evidence>
<feature type="transmembrane region" description="Helical" evidence="18">
    <location>
        <begin position="443"/>
        <end position="464"/>
    </location>
</feature>
<protein>
    <recommendedName>
        <fullName evidence="18">Thiol:disulfide interchange protein DsbD</fullName>
        <ecNumber evidence="18">1.8.1.8</ecNumber>
    </recommendedName>
    <alternativeName>
        <fullName evidence="18">Protein-disulfide reductase</fullName>
        <shortName evidence="18">Disulfide reductase</shortName>
    </alternativeName>
</protein>
<evidence type="ECO:0000256" key="5">
    <source>
        <dbReference type="ARBA" id="ARBA00022519"/>
    </source>
</evidence>
<keyword evidence="8 18" id="KW-0201">Cytochrome c-type biogenesis</keyword>
<dbReference type="PANTHER" id="PTHR32234:SF0">
    <property type="entry name" value="THIOL:DISULFIDE INTERCHANGE PROTEIN DSBD"/>
    <property type="match status" value="1"/>
</dbReference>
<feature type="transmembrane region" description="Helical" evidence="18">
    <location>
        <begin position="270"/>
        <end position="291"/>
    </location>
</feature>
<accession>A0A2U2BJM9</accession>
<sequence length="641" mass="68367">MPLSLKRSPFSAQRLGAWFAVFFVLMLAWLATPLTAQAEEEFLDPEQAFVLTAAMSQADQLDIHFQIAPEYYMYRKRFGISTEKAEHLGTPQLPDGEKVYDPTFDEVMEVYRNSVTLRVPVLADSGMGQELKIDVVSQGCADAGLCYSPSTQTLTLIPTGQGWEVAGPFGVVSVPAPGESTAQKTDTAATAATTTAAPTGGVASALSLSDVGLADYLKQAGWGQIVLLSFVFGLLLSFTPCVLPMVPILLSIIAGRNQPAPSRWHGLKMAFAFVLGLSLVYTLLGVAAGLLGAGLASWLQNPWVLGLFALILVVLALSMLDVFTVQAPAALQNRLNETMNRLPGGQMGGVFLMGMLSALIVGPCVAAPLAGVLLFISQTGDVVLGGSALFALAWGSGVLLLIVGAGSGSVLPKAGAWMESVKTAFGVLLLATAWWMVSPLMSGTIAVFGWVVLALWAAALLGAFGRGTAARTPWSGLRQGVGMMLAVWAIMMMISIALGRPSVIRPLEGLKSSGTVAAAQSKVEFQRVSSLQELEERLAKATRPVMLDFYADWCVSCIEMENFTFSDPAVAQRMAQFDLLQVDVTANTPEDRELLKHFRLFGPPGIMFFDSKGQQLEQLRVIGFQDASRFTKVLDEVLAGA</sequence>
<dbReference type="PANTHER" id="PTHR32234">
    <property type="entry name" value="THIOL:DISULFIDE INTERCHANGE PROTEIN DSBD"/>
    <property type="match status" value="1"/>
</dbReference>
<dbReference type="GO" id="GO:0047134">
    <property type="term" value="F:protein-disulfide reductase [NAD(P)H] activity"/>
    <property type="evidence" value="ECO:0007669"/>
    <property type="project" value="UniProtKB-UniRule"/>
</dbReference>
<keyword evidence="12 18" id="KW-0520">NAD</keyword>
<keyword evidence="4 18" id="KW-1003">Cell membrane</keyword>
<comment type="similarity">
    <text evidence="2 18">Belongs to the thioredoxin family. DsbD subfamily.</text>
</comment>
<gene>
    <name evidence="18" type="primary">dsbD</name>
    <name evidence="20" type="ORF">DF183_13715</name>
</gene>
<keyword evidence="10 18" id="KW-1133">Transmembrane helix</keyword>
<keyword evidence="6 18" id="KW-0812">Transmembrane</keyword>
<evidence type="ECO:0000256" key="11">
    <source>
        <dbReference type="ARBA" id="ARBA00023002"/>
    </source>
</evidence>
<dbReference type="InterPro" id="IPR035671">
    <property type="entry name" value="DsbD_gamma"/>
</dbReference>
<evidence type="ECO:0000256" key="10">
    <source>
        <dbReference type="ARBA" id="ARBA00022989"/>
    </source>
</evidence>
<dbReference type="Pfam" id="PF13899">
    <property type="entry name" value="Thioredoxin_7"/>
    <property type="match status" value="1"/>
</dbReference>
<feature type="disulfide bond" description="Redox-active" evidence="18">
    <location>
        <begin position="140"/>
        <end position="146"/>
    </location>
</feature>
<feature type="disulfide bond" description="Redox-active" evidence="18">
    <location>
        <begin position="554"/>
        <end position="557"/>
    </location>
</feature>
<dbReference type="RefSeq" id="WP_109089338.1">
    <property type="nucleotide sequence ID" value="NZ_QEXO01000003.1"/>
</dbReference>
<dbReference type="GO" id="GO:0017004">
    <property type="term" value="P:cytochrome complex assembly"/>
    <property type="evidence" value="ECO:0007669"/>
    <property type="project" value="UniProtKB-UniRule"/>
</dbReference>
<keyword evidence="3 18" id="KW-0813">Transport</keyword>
<dbReference type="Gene3D" id="2.60.40.1250">
    <property type="entry name" value="Thiol:disulfide interchange protein DsbD, N-terminal domain"/>
    <property type="match status" value="1"/>
</dbReference>
<keyword evidence="7" id="KW-0732">Signal</keyword>
<comment type="subcellular location">
    <subcellularLocation>
        <location evidence="1 18">Cell inner membrane</location>
        <topology evidence="1 18">Multi-pass membrane protein</topology>
    </subcellularLocation>
</comment>
<dbReference type="GO" id="GO:0005886">
    <property type="term" value="C:plasma membrane"/>
    <property type="evidence" value="ECO:0007669"/>
    <property type="project" value="UniProtKB-SubCell"/>
</dbReference>
<dbReference type="EC" id="1.8.1.8" evidence="18"/>
<dbReference type="EMBL" id="QEXO01000003">
    <property type="protein sequence ID" value="PWE14196.1"/>
    <property type="molecule type" value="Genomic_DNA"/>
</dbReference>
<keyword evidence="15 18" id="KW-0676">Redox-active center</keyword>
<feature type="domain" description="Thioredoxin" evidence="19">
    <location>
        <begin position="496"/>
        <end position="639"/>
    </location>
</feature>
<comment type="caution">
    <text evidence="18">Lacks conserved residue(s) required for the propagation of feature annotation.</text>
</comment>
<comment type="catalytic activity">
    <reaction evidence="17 18">
        <text>[protein]-dithiol + NADP(+) = [protein]-disulfide + NADPH + H(+)</text>
        <dbReference type="Rhea" id="RHEA:18753"/>
        <dbReference type="Rhea" id="RHEA-COMP:10593"/>
        <dbReference type="Rhea" id="RHEA-COMP:10594"/>
        <dbReference type="ChEBI" id="CHEBI:15378"/>
        <dbReference type="ChEBI" id="CHEBI:29950"/>
        <dbReference type="ChEBI" id="CHEBI:50058"/>
        <dbReference type="ChEBI" id="CHEBI:57783"/>
        <dbReference type="ChEBI" id="CHEBI:58349"/>
        <dbReference type="EC" id="1.8.1.8"/>
    </reaction>
</comment>
<dbReference type="SUPFAM" id="SSF74863">
    <property type="entry name" value="Thiol:disulfide interchange protein DsbD, N-terminal domain (DsbD-alpha)"/>
    <property type="match status" value="1"/>
</dbReference>
<dbReference type="STRING" id="511.UZ73_11280"/>
<evidence type="ECO:0000256" key="3">
    <source>
        <dbReference type="ARBA" id="ARBA00022448"/>
    </source>
</evidence>
<evidence type="ECO:0000256" key="12">
    <source>
        <dbReference type="ARBA" id="ARBA00023027"/>
    </source>
</evidence>
<keyword evidence="9 18" id="KW-0249">Electron transport</keyword>
<dbReference type="HAMAP" id="MF_00399">
    <property type="entry name" value="DbsD"/>
    <property type="match status" value="1"/>
</dbReference>
<evidence type="ECO:0000256" key="8">
    <source>
        <dbReference type="ARBA" id="ARBA00022748"/>
    </source>
</evidence>
<keyword evidence="14 18" id="KW-1015">Disulfide bond</keyword>
<dbReference type="CDD" id="cd02953">
    <property type="entry name" value="DsbDgamma"/>
    <property type="match status" value="1"/>
</dbReference>
<reference evidence="20 21" key="2">
    <citation type="submission" date="2018-05" db="EMBL/GenBank/DDBJ databases">
        <authorList>
            <person name="Lanie J.A."/>
            <person name="Ng W.-L."/>
            <person name="Kazmierczak K.M."/>
            <person name="Andrzejewski T.M."/>
            <person name="Davidsen T.M."/>
            <person name="Wayne K.J."/>
            <person name="Tettelin H."/>
            <person name="Glass J.I."/>
            <person name="Rusch D."/>
            <person name="Podicherti R."/>
            <person name="Tsui H.-C.T."/>
            <person name="Winkler M.E."/>
        </authorList>
    </citation>
    <scope>NUCLEOTIDE SEQUENCE [LARGE SCALE GENOMIC DNA]</scope>
    <source>
        <strain evidence="20 21">YBY</strain>
    </source>
</reference>
<dbReference type="InterPro" id="IPR022910">
    <property type="entry name" value="Thiol_diS_interchange_DbsD"/>
</dbReference>
<dbReference type="NCBIfam" id="NF001419">
    <property type="entry name" value="PRK00293.1"/>
    <property type="match status" value="1"/>
</dbReference>
<dbReference type="GO" id="GO:0009055">
    <property type="term" value="F:electron transfer activity"/>
    <property type="evidence" value="ECO:0007669"/>
    <property type="project" value="UniProtKB-UniRule"/>
</dbReference>
<evidence type="ECO:0000256" key="13">
    <source>
        <dbReference type="ARBA" id="ARBA00023136"/>
    </source>
</evidence>
<dbReference type="InterPro" id="IPR036249">
    <property type="entry name" value="Thioredoxin-like_sf"/>
</dbReference>
<evidence type="ECO:0000256" key="6">
    <source>
        <dbReference type="ARBA" id="ARBA00022692"/>
    </source>
</evidence>
<evidence type="ECO:0000313" key="21">
    <source>
        <dbReference type="Proteomes" id="UP000245216"/>
    </source>
</evidence>